<dbReference type="UniPathway" id="UPA00629">
    <property type="reaction ID" value="UER00684"/>
</dbReference>
<name>A8S679_9FIRM</name>
<comment type="pathway">
    <text evidence="4">Amino-sugar metabolism; N-acetylneuraminate degradation; D-fructose 6-phosphate from N-acetylneuraminate: step 5/5.</text>
</comment>
<dbReference type="GO" id="GO:0006046">
    <property type="term" value="P:N-acetylglucosamine catabolic process"/>
    <property type="evidence" value="ECO:0007669"/>
    <property type="project" value="UniProtKB-UniRule"/>
</dbReference>
<dbReference type="Pfam" id="PF01182">
    <property type="entry name" value="Glucosamine_iso"/>
    <property type="match status" value="1"/>
</dbReference>
<dbReference type="PANTHER" id="PTHR11280">
    <property type="entry name" value="GLUCOSAMINE-6-PHOSPHATE ISOMERASE"/>
    <property type="match status" value="1"/>
</dbReference>
<protein>
    <recommendedName>
        <fullName evidence="4">Glucosamine-6-phosphate deaminase</fullName>
        <ecNumber evidence="4">3.5.99.6</ecNumber>
    </recommendedName>
    <alternativeName>
        <fullName evidence="4">GlcN6P deaminase</fullName>
        <shortName evidence="4">GNPDA</shortName>
    </alternativeName>
    <alternativeName>
        <fullName evidence="4">Glucosamine-6-phosphate isomerase</fullName>
    </alternativeName>
</protein>
<accession>A8S679</accession>
<evidence type="ECO:0000256" key="3">
    <source>
        <dbReference type="ARBA" id="ARBA00023277"/>
    </source>
</evidence>
<feature type="active site" description="Proton acceptor; for enolization step" evidence="4">
    <location>
        <position position="88"/>
    </location>
</feature>
<evidence type="ECO:0000313" key="7">
    <source>
        <dbReference type="Proteomes" id="UP000005945"/>
    </source>
</evidence>
<dbReference type="Proteomes" id="UP000005945">
    <property type="component" value="Unassembled WGS sequence"/>
</dbReference>
<keyword evidence="3 4" id="KW-0119">Carbohydrate metabolism</keyword>
<dbReference type="FunFam" id="3.40.50.1360:FF:000003">
    <property type="entry name" value="Glucosamine-6-phosphate deaminase"/>
    <property type="match status" value="1"/>
</dbReference>
<evidence type="ECO:0000256" key="2">
    <source>
        <dbReference type="ARBA" id="ARBA00022801"/>
    </source>
</evidence>
<dbReference type="GO" id="GO:0004342">
    <property type="term" value="F:glucosamine-6-phosphate deaminase activity"/>
    <property type="evidence" value="ECO:0007669"/>
    <property type="project" value="UniProtKB-UniRule"/>
</dbReference>
<dbReference type="CDD" id="cd01399">
    <property type="entry name" value="GlcN6P_deaminase"/>
    <property type="match status" value="1"/>
</dbReference>
<dbReference type="GO" id="GO:0005975">
    <property type="term" value="P:carbohydrate metabolic process"/>
    <property type="evidence" value="ECO:0007669"/>
    <property type="project" value="InterPro"/>
</dbReference>
<dbReference type="GO" id="GO:0006043">
    <property type="term" value="P:glucosamine catabolic process"/>
    <property type="evidence" value="ECO:0007669"/>
    <property type="project" value="TreeGrafter"/>
</dbReference>
<feature type="active site" description="Proton acceptor; for ring-opening step" evidence="4">
    <location>
        <position position="159"/>
    </location>
</feature>
<gene>
    <name evidence="4 6" type="primary">nagB</name>
    <name evidence="6" type="ORF">FAEPRAM212_00107</name>
</gene>
<comment type="catalytic activity">
    <reaction evidence="1 4">
        <text>alpha-D-glucosamine 6-phosphate + H2O = beta-D-fructose 6-phosphate + NH4(+)</text>
        <dbReference type="Rhea" id="RHEA:12172"/>
        <dbReference type="ChEBI" id="CHEBI:15377"/>
        <dbReference type="ChEBI" id="CHEBI:28938"/>
        <dbReference type="ChEBI" id="CHEBI:57634"/>
        <dbReference type="ChEBI" id="CHEBI:75989"/>
        <dbReference type="EC" id="3.5.99.6"/>
    </reaction>
</comment>
<comment type="function">
    <text evidence="4">Catalyzes the reversible isomerization-deamination of glucosamine 6-phosphate (GlcN6P) to form fructose 6-phosphate (Fru6P) and ammonium ion.</text>
</comment>
<sequence>MRACTAVHRPQGVNEEERSFIVKIIRTKDYADMSRKAANIISAQVIMKPDCVLGLATGGTPVGTYEKLVERYNEGDLDFSEVTSVNLDEYRGLPKEHPESYWSFMHRNLFDHVNIDPAHINLPDGTNLDAEAECKRYDEVIRSVGGVDLQLLGIGHDGHIGFNEPHDAFDLGTHCVDLAQETIEANKRFFDGNVDLVPKQAYTMGIRTIMQARKVLMVVNGAGKAEIVKKAFFGPVTPEVPASILQLHPDFILVADEEALSLI</sequence>
<dbReference type="Gene3D" id="3.40.50.1360">
    <property type="match status" value="1"/>
</dbReference>
<proteinExistence type="inferred from homology"/>
<dbReference type="InterPro" id="IPR004547">
    <property type="entry name" value="Glucosamine6P_isomerase"/>
</dbReference>
<reference evidence="6 7" key="1">
    <citation type="submission" date="2007-09" db="EMBL/GenBank/DDBJ databases">
        <title>Draft genome sequence of Faecalibacterium prausnitzii M21/2.</title>
        <authorList>
            <person name="Sudarsanam P."/>
            <person name="Ley R."/>
            <person name="Guruge J."/>
            <person name="Turnbaugh P.J."/>
            <person name="Mahowald M."/>
            <person name="Liep D."/>
            <person name="Gordon J."/>
        </authorList>
    </citation>
    <scope>NUCLEOTIDE SEQUENCE [LARGE SCALE GENOMIC DNA]</scope>
    <source>
        <strain evidence="6 7">M21/2</strain>
    </source>
</reference>
<comment type="caution">
    <text evidence="6">The sequence shown here is derived from an EMBL/GenBank/DDBJ whole genome shotgun (WGS) entry which is preliminary data.</text>
</comment>
<evidence type="ECO:0000259" key="5">
    <source>
        <dbReference type="Pfam" id="PF01182"/>
    </source>
</evidence>
<dbReference type="GO" id="GO:0042802">
    <property type="term" value="F:identical protein binding"/>
    <property type="evidence" value="ECO:0007669"/>
    <property type="project" value="TreeGrafter"/>
</dbReference>
<dbReference type="NCBIfam" id="TIGR00502">
    <property type="entry name" value="nagB"/>
    <property type="match status" value="1"/>
</dbReference>
<comment type="similarity">
    <text evidence="4">Belongs to the glucosamine/galactosamine-6-phosphate isomerase family. NagB subfamily.</text>
</comment>
<dbReference type="InterPro" id="IPR037171">
    <property type="entry name" value="NagB/RpiA_transferase-like"/>
</dbReference>
<reference evidence="6 7" key="2">
    <citation type="submission" date="2007-09" db="EMBL/GenBank/DDBJ databases">
        <authorList>
            <person name="Fulton L."/>
            <person name="Clifton S."/>
            <person name="Fulton B."/>
            <person name="Xu J."/>
            <person name="Minx P."/>
            <person name="Pepin K.H."/>
            <person name="Johnson M."/>
            <person name="Thiruvilangam P."/>
            <person name="Bhonagiri V."/>
            <person name="Nash W.E."/>
            <person name="Mardis E.R."/>
            <person name="Wilson R.K."/>
        </authorList>
    </citation>
    <scope>NUCLEOTIDE SEQUENCE [LARGE SCALE GENOMIC DNA]</scope>
    <source>
        <strain evidence="6 7">M21/2</strain>
    </source>
</reference>
<feature type="domain" description="Glucosamine/galactosamine-6-phosphate isomerase" evidence="5">
    <location>
        <begin position="33"/>
        <end position="246"/>
    </location>
</feature>
<evidence type="ECO:0000313" key="6">
    <source>
        <dbReference type="EMBL" id="EDP23052.1"/>
    </source>
</evidence>
<dbReference type="HAMAP" id="MF_01241">
    <property type="entry name" value="GlcN6P_deamin"/>
    <property type="match status" value="1"/>
</dbReference>
<dbReference type="InterPro" id="IPR018321">
    <property type="entry name" value="Glucosamine6P_isomerase_CS"/>
</dbReference>
<keyword evidence="2 4" id="KW-0378">Hydrolase</keyword>
<dbReference type="EC" id="3.5.99.6" evidence="4"/>
<dbReference type="AlphaFoldDB" id="A8S679"/>
<dbReference type="PROSITE" id="PS01161">
    <property type="entry name" value="GLC_GALNAC_ISOMERASE"/>
    <property type="match status" value="1"/>
</dbReference>
<feature type="active site" description="For ring-opening step" evidence="4">
    <location>
        <position position="157"/>
    </location>
</feature>
<dbReference type="InterPro" id="IPR006148">
    <property type="entry name" value="Glc/Gal-6P_isomerase"/>
</dbReference>
<dbReference type="HOGENOM" id="CLU_049611_1_1_9"/>
<feature type="active site" description="For ring-opening step" evidence="4">
    <location>
        <position position="164"/>
    </location>
</feature>
<dbReference type="SUPFAM" id="SSF100950">
    <property type="entry name" value="NagB/RpiA/CoA transferase-like"/>
    <property type="match status" value="1"/>
</dbReference>
<dbReference type="GO" id="GO:0019262">
    <property type="term" value="P:N-acetylneuraminate catabolic process"/>
    <property type="evidence" value="ECO:0007669"/>
    <property type="project" value="UniProtKB-UniRule"/>
</dbReference>
<organism evidence="6 7">
    <name type="scientific">Faecalibacterium prausnitzii M21/2</name>
    <dbReference type="NCBI Taxonomy" id="411485"/>
    <lineage>
        <taxon>Bacteria</taxon>
        <taxon>Bacillati</taxon>
        <taxon>Bacillota</taxon>
        <taxon>Clostridia</taxon>
        <taxon>Eubacteriales</taxon>
        <taxon>Oscillospiraceae</taxon>
        <taxon>Faecalibacterium</taxon>
    </lineage>
</organism>
<dbReference type="GO" id="GO:0005737">
    <property type="term" value="C:cytoplasm"/>
    <property type="evidence" value="ECO:0007669"/>
    <property type="project" value="TreeGrafter"/>
</dbReference>
<dbReference type="EMBL" id="ABED02000011">
    <property type="protein sequence ID" value="EDP23052.1"/>
    <property type="molecule type" value="Genomic_DNA"/>
</dbReference>
<dbReference type="PANTHER" id="PTHR11280:SF5">
    <property type="entry name" value="GLUCOSAMINE-6-PHOSPHATE ISOMERASE"/>
    <property type="match status" value="1"/>
</dbReference>
<comment type="caution">
    <text evidence="4">Lacks conserved residue(s) required for the propagation of feature annotation.</text>
</comment>
<evidence type="ECO:0000256" key="4">
    <source>
        <dbReference type="HAMAP-Rule" id="MF_01241"/>
    </source>
</evidence>
<evidence type="ECO:0000256" key="1">
    <source>
        <dbReference type="ARBA" id="ARBA00000644"/>
    </source>
</evidence>